<dbReference type="InterPro" id="IPR011010">
    <property type="entry name" value="DNA_brk_join_enz"/>
</dbReference>
<reference evidence="4 5" key="1">
    <citation type="submission" date="2022-05" db="EMBL/GenBank/DDBJ databases">
        <authorList>
            <consortium name="Genoscope - CEA"/>
            <person name="William W."/>
        </authorList>
    </citation>
    <scope>NUCLEOTIDE SEQUENCE [LARGE SCALE GENOMIC DNA]</scope>
</reference>
<feature type="domain" description="Tyr recombinase" evidence="2">
    <location>
        <begin position="154"/>
        <end position="223"/>
    </location>
</feature>
<organism evidence="4 5">
    <name type="scientific">Porites lobata</name>
    <dbReference type="NCBI Taxonomy" id="104759"/>
    <lineage>
        <taxon>Eukaryota</taxon>
        <taxon>Metazoa</taxon>
        <taxon>Cnidaria</taxon>
        <taxon>Anthozoa</taxon>
        <taxon>Hexacorallia</taxon>
        <taxon>Scleractinia</taxon>
        <taxon>Fungiina</taxon>
        <taxon>Poritidae</taxon>
        <taxon>Porites</taxon>
    </lineage>
</organism>
<accession>A0ABN8RUJ7</accession>
<dbReference type="InterPro" id="IPR042838">
    <property type="entry name" value="KIAA1958"/>
</dbReference>
<evidence type="ECO:0000313" key="5">
    <source>
        <dbReference type="Proteomes" id="UP001159405"/>
    </source>
</evidence>
<gene>
    <name evidence="4" type="ORF">PLOB_00027974</name>
</gene>
<dbReference type="Proteomes" id="UP001159405">
    <property type="component" value="Unassembled WGS sequence"/>
</dbReference>
<keyword evidence="1" id="KW-0233">DNA recombination</keyword>
<comment type="caution">
    <text evidence="4">The sequence shown here is derived from an EMBL/GenBank/DDBJ whole genome shotgun (WGS) entry which is preliminary data.</text>
</comment>
<sequence length="328" mass="36480">MKIEKIVSLPASELDHLLSKIFLNARKKNGEEYEPATVSSFQRSIQRFLSEKKYPFNILKDNEFEKSRKVLAARRKSLVHEHGKGNKPQAAQAIDEDEENTLFEATRHGQERGQQRAFQPKIYATNTARCPVSFYKKFSSHRPVEMNAPESPYPSEKNKIGKFLSTAAKNAGLHREGKKVTNHSVRKTCISRLLDADVPENFVAELSGHKSTESLQSYKSASAKHQKRMSLTLSRADVSGSRGEALSSVHNEGFEVVTRSTTDIAASSTTTTLIAQSSDQLLSSTAPIFTGANIGSISGCTFHIFHGNVKIVQNEKKRRVVIDSDEDD</sequence>
<evidence type="ECO:0000259" key="2">
    <source>
        <dbReference type="Pfam" id="PF00589"/>
    </source>
</evidence>
<evidence type="ECO:0000313" key="4">
    <source>
        <dbReference type="EMBL" id="CAH3183022.1"/>
    </source>
</evidence>
<evidence type="ECO:0000259" key="3">
    <source>
        <dbReference type="Pfam" id="PF25561"/>
    </source>
</evidence>
<dbReference type="SUPFAM" id="SSF56349">
    <property type="entry name" value="DNA breaking-rejoining enzymes"/>
    <property type="match status" value="1"/>
</dbReference>
<evidence type="ECO:0008006" key="6">
    <source>
        <dbReference type="Google" id="ProtNLM"/>
    </source>
</evidence>
<dbReference type="PANTHER" id="PTHR46963">
    <property type="entry name" value="SIMILAR TO RIKEN CDNA E130308A19"/>
    <property type="match status" value="1"/>
</dbReference>
<dbReference type="PANTHER" id="PTHR46963:SF2">
    <property type="match status" value="1"/>
</dbReference>
<dbReference type="EMBL" id="CALNXK010000340">
    <property type="protein sequence ID" value="CAH3183022.1"/>
    <property type="molecule type" value="Genomic_DNA"/>
</dbReference>
<name>A0ABN8RUJ7_9CNID</name>
<dbReference type="InterPro" id="IPR013762">
    <property type="entry name" value="Integrase-like_cat_sf"/>
</dbReference>
<evidence type="ECO:0000256" key="1">
    <source>
        <dbReference type="ARBA" id="ARBA00023172"/>
    </source>
</evidence>
<keyword evidence="5" id="KW-1185">Reference proteome</keyword>
<dbReference type="Gene3D" id="1.10.443.10">
    <property type="entry name" value="Intergrase catalytic core"/>
    <property type="match status" value="1"/>
</dbReference>
<dbReference type="InterPro" id="IPR057926">
    <property type="entry name" value="QRICH1_dom"/>
</dbReference>
<proteinExistence type="predicted"/>
<feature type="domain" description="QRICH1-like" evidence="3">
    <location>
        <begin position="4"/>
        <end position="71"/>
    </location>
</feature>
<dbReference type="Pfam" id="PF00589">
    <property type="entry name" value="Phage_integrase"/>
    <property type="match status" value="1"/>
</dbReference>
<protein>
    <recommendedName>
        <fullName evidence="6">Zinc finger MYM-type 2-like</fullName>
    </recommendedName>
</protein>
<dbReference type="InterPro" id="IPR002104">
    <property type="entry name" value="Integrase_catalytic"/>
</dbReference>
<dbReference type="Pfam" id="PF25561">
    <property type="entry name" value="QRICH1"/>
    <property type="match status" value="1"/>
</dbReference>